<proteinExistence type="predicted"/>
<feature type="region of interest" description="Disordered" evidence="1">
    <location>
        <begin position="238"/>
        <end position="259"/>
    </location>
</feature>
<keyword evidence="3" id="KW-1185">Reference proteome</keyword>
<dbReference type="EMBL" id="JACHMM010000001">
    <property type="protein sequence ID" value="MBB5791025.1"/>
    <property type="molecule type" value="Genomic_DNA"/>
</dbReference>
<organism evidence="2 3">
    <name type="scientific">Jiangella mangrovi</name>
    <dbReference type="NCBI Taxonomy" id="1524084"/>
    <lineage>
        <taxon>Bacteria</taxon>
        <taxon>Bacillati</taxon>
        <taxon>Actinomycetota</taxon>
        <taxon>Actinomycetes</taxon>
        <taxon>Jiangellales</taxon>
        <taxon>Jiangellaceae</taxon>
        <taxon>Jiangella</taxon>
    </lineage>
</organism>
<protein>
    <submittedName>
        <fullName evidence="2">Uncharacterized protein</fullName>
    </submittedName>
</protein>
<name>A0A7W9GVW6_9ACTN</name>
<reference evidence="2 3" key="1">
    <citation type="submission" date="2020-08" db="EMBL/GenBank/DDBJ databases">
        <title>Sequencing the genomes of 1000 actinobacteria strains.</title>
        <authorList>
            <person name="Klenk H.-P."/>
        </authorList>
    </citation>
    <scope>NUCLEOTIDE SEQUENCE [LARGE SCALE GENOMIC DNA]</scope>
    <source>
        <strain evidence="2 3">DSM 102122</strain>
    </source>
</reference>
<gene>
    <name evidence="2" type="ORF">HD601_005600</name>
</gene>
<accession>A0A7W9GVW6</accession>
<dbReference type="Proteomes" id="UP000542813">
    <property type="component" value="Unassembled WGS sequence"/>
</dbReference>
<comment type="caution">
    <text evidence="2">The sequence shown here is derived from an EMBL/GenBank/DDBJ whole genome shotgun (WGS) entry which is preliminary data.</text>
</comment>
<evidence type="ECO:0000313" key="2">
    <source>
        <dbReference type="EMBL" id="MBB5791025.1"/>
    </source>
</evidence>
<evidence type="ECO:0000313" key="3">
    <source>
        <dbReference type="Proteomes" id="UP000542813"/>
    </source>
</evidence>
<dbReference type="AlphaFoldDB" id="A0A7W9GVW6"/>
<sequence length="259" mass="28654">MVNIYCDQARFWFIGQVQRQRLVDLGALFRRRVPQRLHDAAELVDQRRDVGHSEFVRRREALELGCRVAPLARALRQLLRQDGGALRSVLDRDDKVLDLAVQLLDPPMQGRGGRVLTAGCLLAGRQPLRVREGGDPLVQALEDHVLADVDVLGVVSDIRRDRPVRAGPAAVAIPTQPITRPRGAVLRLHLEPAETTVQQPGQWVGPLSLCTARYPRPPAPRCLVMCCAGLRWAVLSRPGVRGTTDDGADEQRVGQVESH</sequence>
<evidence type="ECO:0000256" key="1">
    <source>
        <dbReference type="SAM" id="MobiDB-lite"/>
    </source>
</evidence>